<gene>
    <name evidence="1" type="ORF">SAMN04487884_1611</name>
</gene>
<dbReference type="EMBL" id="FOGJ01000061">
    <property type="protein sequence ID" value="SES44183.1"/>
    <property type="molecule type" value="Genomic_DNA"/>
</dbReference>
<dbReference type="Gene3D" id="3.40.50.300">
    <property type="entry name" value="P-loop containing nucleotide triphosphate hydrolases"/>
    <property type="match status" value="1"/>
</dbReference>
<name>A0A1H9XET9_BUTFI</name>
<accession>A0A1H9XET9</accession>
<dbReference type="Proteomes" id="UP000182584">
    <property type="component" value="Unassembled WGS sequence"/>
</dbReference>
<protein>
    <submittedName>
        <fullName evidence="1">Uncharacterized protein</fullName>
    </submittedName>
</protein>
<reference evidence="1 2" key="1">
    <citation type="submission" date="2016-10" db="EMBL/GenBank/DDBJ databases">
        <authorList>
            <person name="de Groot N.N."/>
        </authorList>
    </citation>
    <scope>NUCLEOTIDE SEQUENCE [LARGE SCALE GENOMIC DNA]</scope>
    <source>
        <strain evidence="1 2">AR40</strain>
    </source>
</reference>
<dbReference type="SUPFAM" id="SSF52540">
    <property type="entry name" value="P-loop containing nucleoside triphosphate hydrolases"/>
    <property type="match status" value="1"/>
</dbReference>
<dbReference type="AlphaFoldDB" id="A0A1H9XET9"/>
<evidence type="ECO:0000313" key="1">
    <source>
        <dbReference type="EMBL" id="SES44183.1"/>
    </source>
</evidence>
<feature type="non-terminal residue" evidence="1">
    <location>
        <position position="28"/>
    </location>
</feature>
<proteinExistence type="predicted"/>
<dbReference type="InterPro" id="IPR027417">
    <property type="entry name" value="P-loop_NTPase"/>
</dbReference>
<organism evidence="1 2">
    <name type="scientific">Butyrivibrio fibrisolvens</name>
    <dbReference type="NCBI Taxonomy" id="831"/>
    <lineage>
        <taxon>Bacteria</taxon>
        <taxon>Bacillati</taxon>
        <taxon>Bacillota</taxon>
        <taxon>Clostridia</taxon>
        <taxon>Lachnospirales</taxon>
        <taxon>Lachnospiraceae</taxon>
        <taxon>Butyrivibrio</taxon>
    </lineage>
</organism>
<sequence length="28" mass="3068">MKLDIIGSVASGKTTLARELSEIYNIPF</sequence>
<evidence type="ECO:0000313" key="2">
    <source>
        <dbReference type="Proteomes" id="UP000182584"/>
    </source>
</evidence>